<organism evidence="11 12">
    <name type="scientific">Mycobacterium paraterrae</name>
    <dbReference type="NCBI Taxonomy" id="577492"/>
    <lineage>
        <taxon>Bacteria</taxon>
        <taxon>Bacillati</taxon>
        <taxon>Actinomycetota</taxon>
        <taxon>Actinomycetes</taxon>
        <taxon>Mycobacteriales</taxon>
        <taxon>Mycobacteriaceae</taxon>
        <taxon>Mycobacterium</taxon>
    </lineage>
</organism>
<keyword evidence="3" id="KW-1003">Cell membrane</keyword>
<dbReference type="PANTHER" id="PTHR40765:SF2">
    <property type="entry name" value="ESX-2 SECRETION SYSTEM ATPASE ECCB2"/>
    <property type="match status" value="1"/>
</dbReference>
<comment type="subcellular location">
    <subcellularLocation>
        <location evidence="1">Cell membrane</location>
        <topology evidence="1">Single-pass membrane protein</topology>
    </subcellularLocation>
</comment>
<keyword evidence="12" id="KW-1185">Reference proteome</keyword>
<evidence type="ECO:0000256" key="10">
    <source>
        <dbReference type="SAM" id="Phobius"/>
    </source>
</evidence>
<keyword evidence="5" id="KW-0547">Nucleotide-binding</keyword>
<keyword evidence="7" id="KW-0067">ATP-binding</keyword>
<dbReference type="EMBL" id="CP092488">
    <property type="protein sequence ID" value="UMB68592.1"/>
    <property type="molecule type" value="Genomic_DNA"/>
</dbReference>
<evidence type="ECO:0000256" key="5">
    <source>
        <dbReference type="ARBA" id="ARBA00022741"/>
    </source>
</evidence>
<dbReference type="Proteomes" id="UP001055336">
    <property type="component" value="Chromosome"/>
</dbReference>
<accession>A0ABY3VGP9</accession>
<evidence type="ECO:0000313" key="11">
    <source>
        <dbReference type="EMBL" id="UMB68592.1"/>
    </source>
</evidence>
<evidence type="ECO:0000256" key="3">
    <source>
        <dbReference type="ARBA" id="ARBA00022475"/>
    </source>
</evidence>
<evidence type="ECO:0000256" key="2">
    <source>
        <dbReference type="ARBA" id="ARBA00008149"/>
    </source>
</evidence>
<dbReference type="RefSeq" id="WP_240259665.1">
    <property type="nucleotide sequence ID" value="NZ_CP092488.2"/>
</dbReference>
<gene>
    <name evidence="11" type="primary">eccB</name>
    <name evidence="11" type="ORF">MKK62_19585</name>
</gene>
<dbReference type="Pfam" id="PF05108">
    <property type="entry name" value="T7SS_ESX1_EccB"/>
    <property type="match status" value="1"/>
</dbReference>
<evidence type="ECO:0000256" key="8">
    <source>
        <dbReference type="ARBA" id="ARBA00022989"/>
    </source>
</evidence>
<dbReference type="PANTHER" id="PTHR40765">
    <property type="entry name" value="ESX-2 SECRETION SYSTEM ATPASE ECCB2"/>
    <property type="match status" value="1"/>
</dbReference>
<sequence>MAWHPTTRLQISGHRFLRRRIECALLGIDLRAVNESIRAPAQWLGVGLVLAVVSTVGCVLLAVLRPVPAASNAPILMERRSGALYVRLGETLHPVLNLASARLIARTNADPQPMDAVALRRDKLGATLGIPGAPQFLGEPLSESESRWTVCDSADRTTVVVGAASQPDALTPDQTLLVSTAGGSTYLLFAGRRAVVNLDDAAVVRALRIVDQAPLQVSSTLLNLVPEAPPIAAPRIPDVGKRGPDSLPGFPVGSVLRVARSGGDEYYVVLRDGVQRVGQLAADLVRFSDSHGTRTAIPVAPDVIRATKAVTRLAVSDFPDRSSLQAPARDTTICARWTSAPPGGAAVSVSLGAPPIPVGHAPVILAQADAGGPAVDAVYVPPGRLAYVRATSLSGGDAAAGIRYLIADTGVRFSVRDDDAARDLGLPPTMIPAPWPILATLPAGPDLSRANALVAHDVPLVARSTGTP</sequence>
<dbReference type="Gene3D" id="3.30.2390.20">
    <property type="entry name" value="Type VII secretion system EccB, repeat 1 domain"/>
    <property type="match status" value="1"/>
</dbReference>
<dbReference type="Gene3D" id="2.40.50.910">
    <property type="entry name" value="Type VII secretion system EccB, repeat 3 domain"/>
    <property type="match status" value="1"/>
</dbReference>
<evidence type="ECO:0000256" key="4">
    <source>
        <dbReference type="ARBA" id="ARBA00022692"/>
    </source>
</evidence>
<evidence type="ECO:0000256" key="9">
    <source>
        <dbReference type="ARBA" id="ARBA00023136"/>
    </source>
</evidence>
<evidence type="ECO:0000313" key="12">
    <source>
        <dbReference type="Proteomes" id="UP001055336"/>
    </source>
</evidence>
<evidence type="ECO:0000256" key="1">
    <source>
        <dbReference type="ARBA" id="ARBA00004162"/>
    </source>
</evidence>
<keyword evidence="6" id="KW-0378">Hydrolase</keyword>
<reference evidence="11" key="1">
    <citation type="submission" date="2022-08" db="EMBL/GenBank/DDBJ databases">
        <title>Whole genome sequencing of non-tuberculosis mycobacteria type-strains.</title>
        <authorList>
            <person name="Igarashi Y."/>
            <person name="Osugi A."/>
            <person name="Mitarai S."/>
        </authorList>
    </citation>
    <scope>NUCLEOTIDE SEQUENCE</scope>
    <source>
        <strain evidence="11">DSM 45127</strain>
    </source>
</reference>
<name>A0ABY3VGP9_9MYCO</name>
<dbReference type="InterPro" id="IPR044857">
    <property type="entry name" value="T7SS_EccB_R1"/>
</dbReference>
<dbReference type="InterPro" id="IPR007795">
    <property type="entry name" value="T7SS_EccB"/>
</dbReference>
<keyword evidence="9 10" id="KW-0472">Membrane</keyword>
<keyword evidence="4 10" id="KW-0812">Transmembrane</keyword>
<evidence type="ECO:0000256" key="6">
    <source>
        <dbReference type="ARBA" id="ARBA00022801"/>
    </source>
</evidence>
<comment type="similarity">
    <text evidence="2">Belongs to the EccB family.</text>
</comment>
<dbReference type="InterPro" id="IPR042485">
    <property type="entry name" value="T7SS_EccB_R3"/>
</dbReference>
<evidence type="ECO:0000256" key="7">
    <source>
        <dbReference type="ARBA" id="ARBA00022840"/>
    </source>
</evidence>
<proteinExistence type="inferred from homology"/>
<dbReference type="NCBIfam" id="TIGR03919">
    <property type="entry name" value="T7SS_EccB"/>
    <property type="match status" value="1"/>
</dbReference>
<feature type="transmembrane region" description="Helical" evidence="10">
    <location>
        <begin position="43"/>
        <end position="64"/>
    </location>
</feature>
<protein>
    <submittedName>
        <fullName evidence="11">Type VII secretion protein EccB</fullName>
    </submittedName>
</protein>
<keyword evidence="8 10" id="KW-1133">Transmembrane helix</keyword>